<comment type="caution">
    <text evidence="7">The sequence shown here is derived from an EMBL/GenBank/DDBJ whole genome shotgun (WGS) entry which is preliminary data.</text>
</comment>
<keyword evidence="1 4" id="KW-0349">Heme</keyword>
<dbReference type="Proteomes" id="UP000603602">
    <property type="component" value="Unassembled WGS sequence"/>
</dbReference>
<keyword evidence="3 4" id="KW-0408">Iron</keyword>
<evidence type="ECO:0000259" key="6">
    <source>
        <dbReference type="PROSITE" id="PS51007"/>
    </source>
</evidence>
<dbReference type="InterPro" id="IPR036909">
    <property type="entry name" value="Cyt_c-like_dom_sf"/>
</dbReference>
<evidence type="ECO:0000256" key="1">
    <source>
        <dbReference type="ARBA" id="ARBA00022617"/>
    </source>
</evidence>
<keyword evidence="8" id="KW-1185">Reference proteome</keyword>
<protein>
    <submittedName>
        <fullName evidence="7">C-type cytochrome</fullName>
    </submittedName>
</protein>
<dbReference type="Pfam" id="PF00034">
    <property type="entry name" value="Cytochrom_C"/>
    <property type="match status" value="1"/>
</dbReference>
<keyword evidence="2 4" id="KW-0479">Metal-binding</keyword>
<accession>A0ABR9BA48</accession>
<sequence length="109" mass="11418">MRRIIATLAIAACTLPPAALANPPAEIAAIFKANNCTVCHLLSGRTVVGPAYAEIAARYADDKAGALPVLIERVRKGSDAKLWGQAPMPPSPKLSEAEADAAVRWILGM</sequence>
<evidence type="ECO:0000313" key="8">
    <source>
        <dbReference type="Proteomes" id="UP000603602"/>
    </source>
</evidence>
<evidence type="ECO:0000256" key="4">
    <source>
        <dbReference type="PROSITE-ProRule" id="PRU00433"/>
    </source>
</evidence>
<dbReference type="PROSITE" id="PS51007">
    <property type="entry name" value="CYTC"/>
    <property type="match status" value="1"/>
</dbReference>
<gene>
    <name evidence="7" type="ORF">IFO67_08055</name>
</gene>
<name>A0ABR9BA48_9RHOO</name>
<feature type="chain" id="PRO_5045597293" evidence="5">
    <location>
        <begin position="22"/>
        <end position="109"/>
    </location>
</feature>
<evidence type="ECO:0000256" key="5">
    <source>
        <dbReference type="SAM" id="SignalP"/>
    </source>
</evidence>
<evidence type="ECO:0000256" key="2">
    <source>
        <dbReference type="ARBA" id="ARBA00022723"/>
    </source>
</evidence>
<organism evidence="7 8">
    <name type="scientific">Thauera sedimentorum</name>
    <dbReference type="NCBI Taxonomy" id="2767595"/>
    <lineage>
        <taxon>Bacteria</taxon>
        <taxon>Pseudomonadati</taxon>
        <taxon>Pseudomonadota</taxon>
        <taxon>Betaproteobacteria</taxon>
        <taxon>Rhodocyclales</taxon>
        <taxon>Zoogloeaceae</taxon>
        <taxon>Thauera</taxon>
    </lineage>
</organism>
<dbReference type="SUPFAM" id="SSF46626">
    <property type="entry name" value="Cytochrome c"/>
    <property type="match status" value="1"/>
</dbReference>
<evidence type="ECO:0000313" key="7">
    <source>
        <dbReference type="EMBL" id="MBD8502834.1"/>
    </source>
</evidence>
<dbReference type="RefSeq" id="WP_187717584.1">
    <property type="nucleotide sequence ID" value="NZ_JACTAH010000001.1"/>
</dbReference>
<dbReference type="EMBL" id="JACYTO010000001">
    <property type="protein sequence ID" value="MBD8502834.1"/>
    <property type="molecule type" value="Genomic_DNA"/>
</dbReference>
<feature type="domain" description="Cytochrome c" evidence="6">
    <location>
        <begin position="22"/>
        <end position="109"/>
    </location>
</feature>
<reference evidence="8" key="1">
    <citation type="submission" date="2023-07" db="EMBL/GenBank/DDBJ databases">
        <title>Thauera sp. CAU 1555 isolated from sand of Yaerae Beach.</title>
        <authorList>
            <person name="Kim W."/>
        </authorList>
    </citation>
    <scope>NUCLEOTIDE SEQUENCE [LARGE SCALE GENOMIC DNA]</scope>
    <source>
        <strain evidence="8">CAU 1555</strain>
    </source>
</reference>
<keyword evidence="5" id="KW-0732">Signal</keyword>
<dbReference type="InterPro" id="IPR009056">
    <property type="entry name" value="Cyt_c-like_dom"/>
</dbReference>
<proteinExistence type="predicted"/>
<dbReference type="Gene3D" id="1.10.760.10">
    <property type="entry name" value="Cytochrome c-like domain"/>
    <property type="match status" value="1"/>
</dbReference>
<feature type="signal peptide" evidence="5">
    <location>
        <begin position="1"/>
        <end position="21"/>
    </location>
</feature>
<evidence type="ECO:0000256" key="3">
    <source>
        <dbReference type="ARBA" id="ARBA00023004"/>
    </source>
</evidence>